<evidence type="ECO:0000256" key="16">
    <source>
        <dbReference type="RuleBase" id="RU361275"/>
    </source>
</evidence>
<dbReference type="FunFam" id="3.30.499.10:FF:000020">
    <property type="entry name" value="Aconitate hydratase A"/>
    <property type="match status" value="1"/>
</dbReference>
<dbReference type="FunFam" id="3.20.19.10:FF:000001">
    <property type="entry name" value="Aconitate hydratase"/>
    <property type="match status" value="1"/>
</dbReference>
<dbReference type="GO" id="GO:0051539">
    <property type="term" value="F:4 iron, 4 sulfur cluster binding"/>
    <property type="evidence" value="ECO:0007669"/>
    <property type="project" value="UniProtKB-KW"/>
</dbReference>
<evidence type="ECO:0000256" key="1">
    <source>
        <dbReference type="ARBA" id="ARBA00000118"/>
    </source>
</evidence>
<dbReference type="PRINTS" id="PR00415">
    <property type="entry name" value="ACONITASE"/>
</dbReference>
<dbReference type="NCBIfam" id="TIGR01341">
    <property type="entry name" value="aconitase_1"/>
    <property type="match status" value="1"/>
</dbReference>
<dbReference type="CDD" id="cd01580">
    <property type="entry name" value="AcnA_IRP_Swivel"/>
    <property type="match status" value="1"/>
</dbReference>
<comment type="subunit">
    <text evidence="7">Monomer.</text>
</comment>
<dbReference type="Pfam" id="PF00330">
    <property type="entry name" value="Aconitase"/>
    <property type="match status" value="1"/>
</dbReference>
<dbReference type="InterPro" id="IPR044137">
    <property type="entry name" value="AcnA_IRP_Swivel"/>
</dbReference>
<comment type="catalytic activity">
    <reaction evidence="1">
        <text>(2S,3R)-3-hydroxybutane-1,2,3-tricarboxylate = 2-methyl-cis-aconitate + H2O</text>
        <dbReference type="Rhea" id="RHEA:17941"/>
        <dbReference type="ChEBI" id="CHEBI:15377"/>
        <dbReference type="ChEBI" id="CHEBI:57429"/>
        <dbReference type="ChEBI" id="CHEBI:57872"/>
        <dbReference type="EC" id="4.2.1.99"/>
    </reaction>
</comment>
<evidence type="ECO:0000256" key="6">
    <source>
        <dbReference type="ARBA" id="ARBA00007185"/>
    </source>
</evidence>
<keyword evidence="10" id="KW-0479">Metal-binding</keyword>
<dbReference type="GO" id="GO:0047456">
    <property type="term" value="F:2-methylisocitrate dehydratase activity"/>
    <property type="evidence" value="ECO:0007669"/>
    <property type="project" value="UniProtKB-EC"/>
</dbReference>
<evidence type="ECO:0000256" key="4">
    <source>
        <dbReference type="ARBA" id="ARBA00004717"/>
    </source>
</evidence>
<keyword evidence="14 16" id="KW-0456">Lyase</keyword>
<keyword evidence="8 16" id="KW-0004">4Fe-4S</keyword>
<dbReference type="InterPro" id="IPR001030">
    <property type="entry name" value="Acoase/IPM_deHydtase_lsu_aba"/>
</dbReference>
<dbReference type="SUPFAM" id="SSF52016">
    <property type="entry name" value="LeuD/IlvD-like"/>
    <property type="match status" value="1"/>
</dbReference>
<name>A0A7C9LLG8_9RHOB</name>
<evidence type="ECO:0000256" key="3">
    <source>
        <dbReference type="ARBA" id="ARBA00002737"/>
    </source>
</evidence>
<dbReference type="SUPFAM" id="SSF53732">
    <property type="entry name" value="Aconitase iron-sulfur domain"/>
    <property type="match status" value="1"/>
</dbReference>
<dbReference type="FunFam" id="3.30.499.10:FF:000002">
    <property type="entry name" value="Aconitate hydratase"/>
    <property type="match status" value="1"/>
</dbReference>
<evidence type="ECO:0000313" key="20">
    <source>
        <dbReference type="Proteomes" id="UP000483078"/>
    </source>
</evidence>
<evidence type="ECO:0000256" key="10">
    <source>
        <dbReference type="ARBA" id="ARBA00022723"/>
    </source>
</evidence>
<keyword evidence="11" id="KW-0694">RNA-binding</keyword>
<evidence type="ECO:0000256" key="13">
    <source>
        <dbReference type="ARBA" id="ARBA00023014"/>
    </source>
</evidence>
<sequence>MPITVGTDTTGTRKTLTVGDQSVAYYSIPAAQAAGLGDFTRLPAALKVVLENMLRFEDGGRTVSVDDIKAFGEWATNDGRNPREIAYRPARVLMQDFTGVPAVVDLAAMRDGIKALGGNAQKINPLNPVDLVIDHSVMIDEFGNPRAFQMNVDREYERNMERYQFLKWGQGAFNNFRVVPPGTGICHQVNLEYLAKTVWSDEDQHGETVAYPDTLVGTDSHTTMINGLAVLGWGVGGIEAEAAMLGQPISMLIPEVVGFELTGAMVEGTTGTDLVLKVVELLRKKGVVGKFVEFYGDGLDHLPLADRATIANMAPEYGATCGFFPVDDETLRYLEQTGRDKDGIALVEAYAKENGLWRDSAYNPVYTDTLSLDMGDVVPAISGPKRPQDHTPLTDASNSFFNVVAEYRGEDEGTAACDMASEGPAPDAMIDPRKSAKVEGEDYELRDGSVVIASITSCTNTSNPYVMIGAGLVARKARELGLTRKPWVKTSLAPGSQVVSDYLEAANLQDDLDAIGFNLVGYGCTTCIGNSGPLQPEISKTINDNDLIATSVLSGNRNFEGRISPDVRANYLASPPLVVVYALAGDMNINLTSEPIGTDKNGNDVYMQDIWPTLEEIKELVDRTVTREAFQSKYADVFKGDDKWQSVETATGETYNWPPESTYVQNPPYFQGMSAEPGSISDVSGARILAVLGDMVTTDHISPAGAFKESTPAGQYLKERQVPVREFNSYGSRRGNHEVMMRGTFANIRIRNEMLDGVEGGYTKGPDGEQTSIYDAAMAYQDQGTPLVVFGGELYGAGSSRDWAAKGTALLGVKAVIAESFERIHRSNLVGMGVIPFEFTGGDTRKTLGLTGNETVSITGLEGDFKPMSEVPCTITYEDGTEKTIQLKCRIDTGVEKEYVENGGVLHYVLRNLARSA</sequence>
<dbReference type="PROSITE" id="PS00450">
    <property type="entry name" value="ACONITASE_1"/>
    <property type="match status" value="1"/>
</dbReference>
<keyword evidence="9" id="KW-0816">Tricarboxylic acid cycle</keyword>
<dbReference type="GO" id="GO:0003723">
    <property type="term" value="F:RNA binding"/>
    <property type="evidence" value="ECO:0007669"/>
    <property type="project" value="UniProtKB-KW"/>
</dbReference>
<dbReference type="GO" id="GO:0046872">
    <property type="term" value="F:metal ion binding"/>
    <property type="evidence" value="ECO:0007669"/>
    <property type="project" value="UniProtKB-KW"/>
</dbReference>
<reference evidence="19 20" key="1">
    <citation type="submission" date="2019-06" db="EMBL/GenBank/DDBJ databases">
        <title>Enrichment of Autotrophic Halophilic Microorganisms from Red Sea Brine Pool Using Microbial Electrosynthesis System.</title>
        <authorList>
            <person name="Alqahtani M.F."/>
            <person name="Bajracharya S."/>
            <person name="Katuri K.P."/>
            <person name="Ali M."/>
            <person name="Saikaly P.E."/>
        </authorList>
    </citation>
    <scope>NUCLEOTIDE SEQUENCE [LARGE SCALE GENOMIC DNA]</scope>
    <source>
        <strain evidence="19">MES6</strain>
    </source>
</reference>
<comment type="function">
    <text evidence="3">Involved in the catabolism of short chain fatty acids (SCFA) via the tricarboxylic acid (TCA)(acetyl degradation route) and probably the 2-methylcitrate cycle I (propionate degradation route). Catalyzes the reversible isomerization of citrate to isocitrate via cis-aconitate. Could catalyze the hydration of 2-methyl-cis-aconitate to yield (2R,3S)-2-methylisocitrate. The apo form of AcnA functions as a RNA-binding regulatory protein.</text>
</comment>
<accession>A0A7C9LLG8</accession>
<evidence type="ECO:0000256" key="7">
    <source>
        <dbReference type="ARBA" id="ARBA00011245"/>
    </source>
</evidence>
<dbReference type="NCBIfam" id="NF009520">
    <property type="entry name" value="PRK12881.1"/>
    <property type="match status" value="1"/>
</dbReference>
<evidence type="ECO:0000256" key="8">
    <source>
        <dbReference type="ARBA" id="ARBA00022485"/>
    </source>
</evidence>
<comment type="function">
    <text evidence="16">Catalyzes the isomerization of citrate to isocitrate via cis-aconitate.</text>
</comment>
<dbReference type="NCBIfam" id="NF006757">
    <property type="entry name" value="PRK09277.1"/>
    <property type="match status" value="1"/>
</dbReference>
<dbReference type="InterPro" id="IPR015931">
    <property type="entry name" value="Acnase/IPM_dHydase_lsu_aba_1/3"/>
</dbReference>
<comment type="pathway">
    <text evidence="5">Organic acid metabolism; propanoate degradation.</text>
</comment>
<organism evidence="19 20">
    <name type="scientific">Sediminimonas qiaohouensis</name>
    <dbReference type="NCBI Taxonomy" id="552061"/>
    <lineage>
        <taxon>Bacteria</taxon>
        <taxon>Pseudomonadati</taxon>
        <taxon>Pseudomonadota</taxon>
        <taxon>Alphaproteobacteria</taxon>
        <taxon>Rhodobacterales</taxon>
        <taxon>Roseobacteraceae</taxon>
        <taxon>Sediminimonas</taxon>
    </lineage>
</organism>
<proteinExistence type="inferred from homology"/>
<evidence type="ECO:0000259" key="18">
    <source>
        <dbReference type="Pfam" id="PF00694"/>
    </source>
</evidence>
<gene>
    <name evidence="19" type="primary">acnA</name>
    <name evidence="19" type="ORF">FH759_02020</name>
</gene>
<dbReference type="Gene3D" id="3.30.499.10">
    <property type="entry name" value="Aconitase, domain 3"/>
    <property type="match status" value="2"/>
</dbReference>
<dbReference type="Gene3D" id="3.20.19.10">
    <property type="entry name" value="Aconitase, domain 4"/>
    <property type="match status" value="1"/>
</dbReference>
<dbReference type="Proteomes" id="UP000483078">
    <property type="component" value="Unassembled WGS sequence"/>
</dbReference>
<dbReference type="PROSITE" id="PS01244">
    <property type="entry name" value="ACONITASE_2"/>
    <property type="match status" value="1"/>
</dbReference>
<evidence type="ECO:0000256" key="14">
    <source>
        <dbReference type="ARBA" id="ARBA00023239"/>
    </source>
</evidence>
<feature type="domain" description="Aconitase/3-isopropylmalate dehydratase large subunit alpha/beta/alpha" evidence="17">
    <location>
        <begin position="83"/>
        <end position="585"/>
    </location>
</feature>
<dbReference type="CDD" id="cd01586">
    <property type="entry name" value="AcnA_IRP"/>
    <property type="match status" value="1"/>
</dbReference>
<keyword evidence="12 16" id="KW-0408">Iron</keyword>
<dbReference type="GO" id="GO:0006099">
    <property type="term" value="P:tricarboxylic acid cycle"/>
    <property type="evidence" value="ECO:0007669"/>
    <property type="project" value="UniProtKB-UniPathway"/>
</dbReference>
<dbReference type="InterPro" id="IPR036008">
    <property type="entry name" value="Aconitase_4Fe-4S_dom"/>
</dbReference>
<dbReference type="AlphaFoldDB" id="A0A7C9LLG8"/>
<dbReference type="InterPro" id="IPR015928">
    <property type="entry name" value="Aconitase/3IPM_dehydase_swvl"/>
</dbReference>
<evidence type="ECO:0000256" key="12">
    <source>
        <dbReference type="ARBA" id="ARBA00023004"/>
    </source>
</evidence>
<comment type="similarity">
    <text evidence="6 16">Belongs to the aconitase/IPM isomerase family.</text>
</comment>
<evidence type="ECO:0000313" key="19">
    <source>
        <dbReference type="EMBL" id="MTJ03460.1"/>
    </source>
</evidence>
<dbReference type="EMBL" id="VENJ01000002">
    <property type="protein sequence ID" value="MTJ03460.1"/>
    <property type="molecule type" value="Genomic_DNA"/>
</dbReference>
<dbReference type="RefSeq" id="WP_273247938.1">
    <property type="nucleotide sequence ID" value="NZ_VENJ01000002.1"/>
</dbReference>
<protein>
    <recommendedName>
        <fullName evidence="16">Aconitate hydratase</fullName>
        <shortName evidence="16">Aconitase</shortName>
        <ecNumber evidence="16">4.2.1.3</ecNumber>
    </recommendedName>
</protein>
<evidence type="ECO:0000256" key="11">
    <source>
        <dbReference type="ARBA" id="ARBA00022884"/>
    </source>
</evidence>
<dbReference type="InterPro" id="IPR006249">
    <property type="entry name" value="Aconitase/IRP2"/>
</dbReference>
<keyword evidence="13 16" id="KW-0411">Iron-sulfur</keyword>
<comment type="caution">
    <text evidence="19">The sequence shown here is derived from an EMBL/GenBank/DDBJ whole genome shotgun (WGS) entry which is preliminary data.</text>
</comment>
<comment type="cofactor">
    <cofactor evidence="2">
        <name>[4Fe-4S] cluster</name>
        <dbReference type="ChEBI" id="CHEBI:49883"/>
    </cofactor>
</comment>
<evidence type="ECO:0000256" key="5">
    <source>
        <dbReference type="ARBA" id="ARBA00005026"/>
    </source>
</evidence>
<dbReference type="Gene3D" id="6.10.190.10">
    <property type="match status" value="1"/>
</dbReference>
<dbReference type="Pfam" id="PF00694">
    <property type="entry name" value="Aconitase_C"/>
    <property type="match status" value="1"/>
</dbReference>
<evidence type="ECO:0000256" key="9">
    <source>
        <dbReference type="ARBA" id="ARBA00022532"/>
    </source>
</evidence>
<dbReference type="UniPathway" id="UPA00223">
    <property type="reaction ID" value="UER00718"/>
</dbReference>
<evidence type="ECO:0000256" key="15">
    <source>
        <dbReference type="ARBA" id="ARBA00023501"/>
    </source>
</evidence>
<dbReference type="EC" id="4.2.1.3" evidence="16"/>
<comment type="catalytic activity">
    <reaction evidence="15 16">
        <text>citrate = D-threo-isocitrate</text>
        <dbReference type="Rhea" id="RHEA:10336"/>
        <dbReference type="ChEBI" id="CHEBI:15562"/>
        <dbReference type="ChEBI" id="CHEBI:16947"/>
        <dbReference type="EC" id="4.2.1.3"/>
    </reaction>
</comment>
<comment type="pathway">
    <text evidence="4">Carbohydrate metabolism; tricarboxylic acid cycle; isocitrate from oxaloacetate: step 2/2.</text>
</comment>
<feature type="domain" description="Aconitase A/isopropylmalate dehydratase small subunit swivel" evidence="18">
    <location>
        <begin position="715"/>
        <end position="840"/>
    </location>
</feature>
<evidence type="ECO:0000259" key="17">
    <source>
        <dbReference type="Pfam" id="PF00330"/>
    </source>
</evidence>
<dbReference type="InterPro" id="IPR000573">
    <property type="entry name" value="AconitaseA/IPMdHydase_ssu_swvl"/>
</dbReference>
<dbReference type="PANTHER" id="PTHR11670">
    <property type="entry name" value="ACONITASE/IRON-RESPONSIVE ELEMENT FAMILY MEMBER"/>
    <property type="match status" value="1"/>
</dbReference>
<dbReference type="InterPro" id="IPR018136">
    <property type="entry name" value="Aconitase_4Fe-4S_BS"/>
</dbReference>
<evidence type="ECO:0000256" key="2">
    <source>
        <dbReference type="ARBA" id="ARBA00001966"/>
    </source>
</evidence>
<dbReference type="GO" id="GO:0003994">
    <property type="term" value="F:aconitate hydratase activity"/>
    <property type="evidence" value="ECO:0007669"/>
    <property type="project" value="UniProtKB-EC"/>
</dbReference>